<keyword evidence="2" id="KW-1133">Transmembrane helix</keyword>
<gene>
    <name evidence="4" type="ORF">C0099_07010</name>
</gene>
<evidence type="ECO:0000313" key="5">
    <source>
        <dbReference type="Proteomes" id="UP000242205"/>
    </source>
</evidence>
<dbReference type="NCBIfam" id="TIGR02099">
    <property type="entry name" value="YhdP family protein"/>
    <property type="match status" value="1"/>
</dbReference>
<accession>A0A2I6S645</accession>
<keyword evidence="2" id="KW-0472">Membrane</keyword>
<feature type="region of interest" description="Disordered" evidence="1">
    <location>
        <begin position="1"/>
        <end position="38"/>
    </location>
</feature>
<evidence type="ECO:0000256" key="1">
    <source>
        <dbReference type="SAM" id="MobiDB-lite"/>
    </source>
</evidence>
<dbReference type="OrthoDB" id="8521382at2"/>
<dbReference type="InterPro" id="IPR011836">
    <property type="entry name" value="YhdP"/>
</dbReference>
<proteinExistence type="predicted"/>
<feature type="compositionally biased region" description="Basic and acidic residues" evidence="1">
    <location>
        <begin position="14"/>
        <end position="29"/>
    </location>
</feature>
<dbReference type="PANTHER" id="PTHR38690:SF1">
    <property type="entry name" value="PROTEASE"/>
    <property type="match status" value="1"/>
</dbReference>
<dbReference type="PANTHER" id="PTHR38690">
    <property type="entry name" value="PROTEASE-RELATED"/>
    <property type="match status" value="1"/>
</dbReference>
<evidence type="ECO:0000313" key="4">
    <source>
        <dbReference type="EMBL" id="AUN94708.1"/>
    </source>
</evidence>
<keyword evidence="5" id="KW-1185">Reference proteome</keyword>
<protein>
    <submittedName>
        <fullName evidence="4">TIGR02099 family protein</fullName>
    </submittedName>
</protein>
<evidence type="ECO:0000259" key="3">
    <source>
        <dbReference type="Pfam" id="PF13116"/>
    </source>
</evidence>
<dbReference type="Pfam" id="PF13116">
    <property type="entry name" value="YhdP"/>
    <property type="match status" value="1"/>
</dbReference>
<name>A0A2I6S645_9RHOO</name>
<sequence>MRRGCVHAEPVPSRVRDPRPMIDRPRNPQDETEQPPRRVSGVGRIALRCVVVAFFVFALALLALREIVLPRADAYRDFVAERVSRAIGIPVTIESLSADWPGLRLRLDARGIVLGDPSGADALRLERIEARPGWSSLLRGEPYFERLDLFAPELNLVRDARGQVSAAGVVLGSGEGGGAFAGWLLRQGEIAIHDARTSWHDQLRAARVLRLDDVDLRVERIGARFRFGLTARAPAGVASAIELRGDVVSADPRDPQLWDGQLFVAVSDARLEGLTPWLDYAVPVSGAGDFEGWVEVLEGRPRSSTLDFAVSGFGARLHDALPALEAEHARGRLHAMERPEGYAFDLSEFELVMPDQRILRPGRVSLRLDGGANAQDAGTLQVDSLDLGVLADLAAHLPLPDGFDARLGEIAPRGRVDDFELGWNTQAGVLQLSRIAGRFSDIALRARDGLPGGEGFRGEISGDRDAGRFTLSAREAHAELPEVFPDPTMRFERFDAIGSWSRDDDGLAIHLDTARFENPDAAGEAHGVYRPGVGRRGAIDMTARLTRASGDAVWRYLPHAVNDNTRRWLQRSLRGARVHDARLALHGALDEFPFRDGNGRFLVTVDFDGGRLDYAPGWPGIDGIAGTIRFEGAGMHVAASEASIFGVRLSEVTADIPDLDARGAQVLNVRGAAHGPTADFLRFVSDSPVGARLHGFTDDMRAEGEGTLALSLEMPLRAVERTEVEGDFRFSGNRVAVLDWLPALEQARARVRFSEDSLRIDEGQARLLDEPVTLSAVTREDGRVRFALEGRASMRALRSQYDGPLMDGLSGTAPWQARIDAGQGEVSASIHSVLTGVSSSLPHPLNKRAEVALPLALQLRFAGAERNVSGRLGDDIGFSFDAFTDGDAWALARGGVGIGADVPVSAVGVALRARLDEFDLDAWRALQLGAVGEQGASLSSLDVAVSRLRAFGYEVADVELAASVDRDGWSGEISSDVARGRLAWHGLEEGAVQLRLEHLVLGQRAASDEQIARRFELDADASLPDMDVVAERFELRGIDLGRLELRAANRGELWLLDSVTIENEDATLTGSGRWRAGRSPLTEVALRLDSRDIGALLTRVGYPQVIRGGTAVLEGDLSWESIPTRVDYPTLAGRFSVEANDGRFSKLEPGVGRLLGVLSLQALPRRLKLDFSDVFTEGFAFDRVAGTVDVASGVMRSDDFEISGPAARIWFGGSADLKTETQDLKVVVQPTLSESVAVGAAAGLINPVAGVIAYLAQKVLSDPIERMFAYGYSITGTWADPQVETLPVGQGRNTQETP</sequence>
<reference evidence="4 5" key="1">
    <citation type="submission" date="2018-01" db="EMBL/GenBank/DDBJ databases">
        <authorList>
            <person name="Fu G.-Y."/>
        </authorList>
    </citation>
    <scope>NUCLEOTIDE SEQUENCE [LARGE SCALE GENOMIC DNA]</scope>
    <source>
        <strain evidence="4 5">SY39</strain>
    </source>
</reference>
<organism evidence="4 5">
    <name type="scientific">Pseudazoarcus pumilus</name>
    <dbReference type="NCBI Taxonomy" id="2067960"/>
    <lineage>
        <taxon>Bacteria</taxon>
        <taxon>Pseudomonadati</taxon>
        <taxon>Pseudomonadota</taxon>
        <taxon>Betaproteobacteria</taxon>
        <taxon>Rhodocyclales</taxon>
        <taxon>Zoogloeaceae</taxon>
        <taxon>Pseudazoarcus</taxon>
    </lineage>
</organism>
<feature type="transmembrane region" description="Helical" evidence="2">
    <location>
        <begin position="45"/>
        <end position="64"/>
    </location>
</feature>
<evidence type="ECO:0000256" key="2">
    <source>
        <dbReference type="SAM" id="Phobius"/>
    </source>
</evidence>
<keyword evidence="2" id="KW-0812">Transmembrane</keyword>
<dbReference type="InterPro" id="IPR025263">
    <property type="entry name" value="YhdP_central"/>
</dbReference>
<dbReference type="Proteomes" id="UP000242205">
    <property type="component" value="Chromosome"/>
</dbReference>
<dbReference type="EMBL" id="CP025682">
    <property type="protein sequence ID" value="AUN94708.1"/>
    <property type="molecule type" value="Genomic_DNA"/>
</dbReference>
<feature type="domain" description="YhdP central" evidence="3">
    <location>
        <begin position="38"/>
        <end position="1283"/>
    </location>
</feature>
<dbReference type="KEGG" id="atw:C0099_07010"/>